<gene>
    <name evidence="1" type="ORF">M2280_004040</name>
</gene>
<organism evidence="1 2">
    <name type="scientific">Prescottella agglutinans</name>
    <dbReference type="NCBI Taxonomy" id="1644129"/>
    <lineage>
        <taxon>Bacteria</taxon>
        <taxon>Bacillati</taxon>
        <taxon>Actinomycetota</taxon>
        <taxon>Actinomycetes</taxon>
        <taxon>Mycobacteriales</taxon>
        <taxon>Nocardiaceae</taxon>
        <taxon>Prescottella</taxon>
    </lineage>
</organism>
<comment type="caution">
    <text evidence="1">The sequence shown here is derived from an EMBL/GenBank/DDBJ whole genome shotgun (WGS) entry which is preliminary data.</text>
</comment>
<protein>
    <recommendedName>
        <fullName evidence="3">Major tail protein</fullName>
    </recommendedName>
</protein>
<proteinExistence type="predicted"/>
<evidence type="ECO:0000313" key="2">
    <source>
        <dbReference type="Proteomes" id="UP001160334"/>
    </source>
</evidence>
<name>A0ABT6MER5_9NOCA</name>
<keyword evidence="2" id="KW-1185">Reference proteome</keyword>
<dbReference type="RefSeq" id="WP_280762099.1">
    <property type="nucleotide sequence ID" value="NZ_JARXVC010000011.1"/>
</dbReference>
<dbReference type="InterPro" id="IPR058154">
    <property type="entry name" value="Bxb1_TTP-like"/>
</dbReference>
<reference evidence="1 2" key="1">
    <citation type="submission" date="2023-04" db="EMBL/GenBank/DDBJ databases">
        <title>Forest soil microbial communities from Buena Vista Peninsula, Colon Province, Panama.</title>
        <authorList>
            <person name="Bouskill N."/>
        </authorList>
    </citation>
    <scope>NUCLEOTIDE SEQUENCE [LARGE SCALE GENOMIC DNA]</scope>
    <source>
        <strain evidence="1 2">CFH S0262</strain>
    </source>
</reference>
<evidence type="ECO:0000313" key="1">
    <source>
        <dbReference type="EMBL" id="MDH6282803.1"/>
    </source>
</evidence>
<dbReference type="EMBL" id="JARXVC010000011">
    <property type="protein sequence ID" value="MDH6282803.1"/>
    <property type="molecule type" value="Genomic_DNA"/>
</dbReference>
<evidence type="ECO:0008006" key="3">
    <source>
        <dbReference type="Google" id="ProtNLM"/>
    </source>
</evidence>
<accession>A0ABT6MER5</accession>
<dbReference type="Pfam" id="PF25681">
    <property type="entry name" value="Phage_TTP_17"/>
    <property type="match status" value="1"/>
</dbReference>
<sequence length="221" mass="23656">MAAATFEDIANFAPELIRKPLKGAILVAPIATNIPAAFTTGATADLQELTGFKSLGHTAKDAPPSFKPEVKSSDVESWGSLEPTRTDIISRDLSVSFTSQETKKETLEMYSGIDLSAVKADSTTKEIQYNDPTSPSTRYHRMIFLAVDGSGADAIYILKILPRAMVSEVGEQSWNPENALSYPLTVKAKVDSTLGYSVKNVICGPGVAPIVQKMGFAIATP</sequence>
<dbReference type="Proteomes" id="UP001160334">
    <property type="component" value="Unassembled WGS sequence"/>
</dbReference>